<dbReference type="AlphaFoldDB" id="A0A0D3ITS9"/>
<keyword evidence="5 9" id="KW-1133">Transmembrane helix</keyword>
<keyword evidence="8" id="KW-0407">Ion channel</keyword>
<dbReference type="GO" id="GO:0030322">
    <property type="term" value="P:stabilization of membrane potential"/>
    <property type="evidence" value="ECO:0007669"/>
    <property type="project" value="TreeGrafter"/>
</dbReference>
<accession>A0A0D3ITS9</accession>
<feature type="domain" description="Potassium channel" evidence="10">
    <location>
        <begin position="85"/>
        <end position="157"/>
    </location>
</feature>
<dbReference type="EnsemblProtists" id="EOD14664">
    <property type="protein sequence ID" value="EOD14664"/>
    <property type="gene ID" value="EMIHUDRAFT_197156"/>
</dbReference>
<feature type="transmembrane region" description="Helical" evidence="9">
    <location>
        <begin position="560"/>
        <end position="581"/>
    </location>
</feature>
<feature type="transmembrane region" description="Helical" evidence="9">
    <location>
        <begin position="297"/>
        <end position="318"/>
    </location>
</feature>
<dbReference type="PANTHER" id="PTHR11003:SF291">
    <property type="entry name" value="IP11374P"/>
    <property type="match status" value="1"/>
</dbReference>
<evidence type="ECO:0000256" key="4">
    <source>
        <dbReference type="ARBA" id="ARBA00022837"/>
    </source>
</evidence>
<evidence type="ECO:0000256" key="2">
    <source>
        <dbReference type="ARBA" id="ARBA00022448"/>
    </source>
</evidence>
<feature type="domain" description="Potassium channel" evidence="10">
    <location>
        <begin position="252"/>
        <end position="319"/>
    </location>
</feature>
<dbReference type="InterPro" id="IPR018247">
    <property type="entry name" value="EF_Hand_1_Ca_BS"/>
</dbReference>
<keyword evidence="6" id="KW-0406">Ion transport</keyword>
<evidence type="ECO:0000256" key="7">
    <source>
        <dbReference type="ARBA" id="ARBA00023136"/>
    </source>
</evidence>
<evidence type="ECO:0000256" key="5">
    <source>
        <dbReference type="ARBA" id="ARBA00022989"/>
    </source>
</evidence>
<dbReference type="SUPFAM" id="SSF81324">
    <property type="entry name" value="Voltage-gated potassium channels"/>
    <property type="match status" value="2"/>
</dbReference>
<organism evidence="11 12">
    <name type="scientific">Emiliania huxleyi (strain CCMP1516)</name>
    <dbReference type="NCBI Taxonomy" id="280463"/>
    <lineage>
        <taxon>Eukaryota</taxon>
        <taxon>Haptista</taxon>
        <taxon>Haptophyta</taxon>
        <taxon>Prymnesiophyceae</taxon>
        <taxon>Isochrysidales</taxon>
        <taxon>Noelaerhabdaceae</taxon>
        <taxon>Emiliania</taxon>
    </lineage>
</organism>
<dbReference type="GO" id="GO:0022841">
    <property type="term" value="F:potassium ion leak channel activity"/>
    <property type="evidence" value="ECO:0007669"/>
    <property type="project" value="TreeGrafter"/>
</dbReference>
<evidence type="ECO:0000313" key="12">
    <source>
        <dbReference type="Proteomes" id="UP000013827"/>
    </source>
</evidence>
<dbReference type="Gene3D" id="1.10.238.10">
    <property type="entry name" value="EF-hand"/>
    <property type="match status" value="1"/>
</dbReference>
<dbReference type="eggNOG" id="KOG1418">
    <property type="taxonomic scope" value="Eukaryota"/>
</dbReference>
<keyword evidence="7 9" id="KW-0472">Membrane</keyword>
<protein>
    <recommendedName>
        <fullName evidence="10">Potassium channel domain-containing protein</fullName>
    </recommendedName>
</protein>
<reference evidence="11" key="2">
    <citation type="submission" date="2024-10" db="UniProtKB">
        <authorList>
            <consortium name="EnsemblProtists"/>
        </authorList>
    </citation>
    <scope>IDENTIFICATION</scope>
</reference>
<dbReference type="GO" id="GO:0005737">
    <property type="term" value="C:cytoplasm"/>
    <property type="evidence" value="ECO:0007669"/>
    <property type="project" value="UniProtKB-ARBA"/>
</dbReference>
<evidence type="ECO:0000256" key="8">
    <source>
        <dbReference type="ARBA" id="ARBA00023303"/>
    </source>
</evidence>
<dbReference type="RefSeq" id="XP_005767093.1">
    <property type="nucleotide sequence ID" value="XM_005767036.1"/>
</dbReference>
<keyword evidence="2" id="KW-0813">Transport</keyword>
<dbReference type="Proteomes" id="UP000013827">
    <property type="component" value="Unassembled WGS sequence"/>
</dbReference>
<dbReference type="GeneID" id="17260733"/>
<keyword evidence="4" id="KW-0106">Calcium</keyword>
<evidence type="ECO:0000256" key="9">
    <source>
        <dbReference type="SAM" id="Phobius"/>
    </source>
</evidence>
<evidence type="ECO:0000259" key="10">
    <source>
        <dbReference type="Pfam" id="PF07885"/>
    </source>
</evidence>
<dbReference type="PANTHER" id="PTHR11003">
    <property type="entry name" value="POTASSIUM CHANNEL, SUBFAMILY K"/>
    <property type="match status" value="1"/>
</dbReference>
<feature type="transmembrane region" description="Helical" evidence="9">
    <location>
        <begin position="479"/>
        <end position="502"/>
    </location>
</feature>
<dbReference type="InterPro" id="IPR011992">
    <property type="entry name" value="EF-hand-dom_pair"/>
</dbReference>
<evidence type="ECO:0000256" key="3">
    <source>
        <dbReference type="ARBA" id="ARBA00022692"/>
    </source>
</evidence>
<evidence type="ECO:0000256" key="1">
    <source>
        <dbReference type="ARBA" id="ARBA00004141"/>
    </source>
</evidence>
<feature type="transmembrane region" description="Helical" evidence="9">
    <location>
        <begin position="105"/>
        <end position="125"/>
    </location>
</feature>
<keyword evidence="12" id="KW-1185">Reference proteome</keyword>
<dbReference type="Pfam" id="PF07885">
    <property type="entry name" value="Ion_trans_2"/>
    <property type="match status" value="2"/>
</dbReference>
<sequence length="589" mass="64703">MTSTKLTKALTTLAHIGLAATLIVLQKRSMGTSIIAASLTGLHNGMLLGVVGPRQGQLRWWWVPDPAHEPSGVLLFLIVGIAEFLAVGVVGYEPAFRDAYGERSVVDRLWLCFVLITTVGYGHSYTPPTPIDRCFTMVWALYGLFIFGASSGVLVEAVGTLLRNLKKAGKAGKKRAQGAIRRLRSRDQVDASRVAVAKWRPPDIYYVGRGLYFNYVAFVVLNFAGDISAPLLLCPSPATASPQPRCYSTFVIARAAGAGIFAVLEDWDFADGLYHCIMTATTIGLGDIAPTSYGGRLYGIIQMVLSAILFGSLLSTVVDGLKRRVKAQKKAELLSMTLDEELIVSLDTDGDGVDKAEFVLGMLEKLSIISHDDYAPFVEQFLRMDESGNGRLTRDDLAAIAQANQLRKRELQEETERREREHHDETKLQRCALDLLGPTFISYTLFGMAFTASGLLHGVAIGTIIGSRPHPRRSVYRRVIAYVIGGATCWLASLTCLILYMVDPSILLGDGRTGGDPLMRTIFFGKLAEGGVARTVQRPEGERVYMVNAYQHVMKNGYDLSLFILYSLFFVYAIGLDAVTLRPTLRNRR</sequence>
<reference evidence="12" key="1">
    <citation type="journal article" date="2013" name="Nature">
        <title>Pan genome of the phytoplankton Emiliania underpins its global distribution.</title>
        <authorList>
            <person name="Read B.A."/>
            <person name="Kegel J."/>
            <person name="Klute M.J."/>
            <person name="Kuo A."/>
            <person name="Lefebvre S.C."/>
            <person name="Maumus F."/>
            <person name="Mayer C."/>
            <person name="Miller J."/>
            <person name="Monier A."/>
            <person name="Salamov A."/>
            <person name="Young J."/>
            <person name="Aguilar M."/>
            <person name="Claverie J.M."/>
            <person name="Frickenhaus S."/>
            <person name="Gonzalez K."/>
            <person name="Herman E.K."/>
            <person name="Lin Y.C."/>
            <person name="Napier J."/>
            <person name="Ogata H."/>
            <person name="Sarno A.F."/>
            <person name="Shmutz J."/>
            <person name="Schroeder D."/>
            <person name="de Vargas C."/>
            <person name="Verret F."/>
            <person name="von Dassow P."/>
            <person name="Valentin K."/>
            <person name="Van de Peer Y."/>
            <person name="Wheeler G."/>
            <person name="Dacks J.B."/>
            <person name="Delwiche C.F."/>
            <person name="Dyhrman S.T."/>
            <person name="Glockner G."/>
            <person name="John U."/>
            <person name="Richards T."/>
            <person name="Worden A.Z."/>
            <person name="Zhang X."/>
            <person name="Grigoriev I.V."/>
            <person name="Allen A.E."/>
            <person name="Bidle K."/>
            <person name="Borodovsky M."/>
            <person name="Bowler C."/>
            <person name="Brownlee C."/>
            <person name="Cock J.M."/>
            <person name="Elias M."/>
            <person name="Gladyshev V.N."/>
            <person name="Groth M."/>
            <person name="Guda C."/>
            <person name="Hadaegh A."/>
            <person name="Iglesias-Rodriguez M.D."/>
            <person name="Jenkins J."/>
            <person name="Jones B.M."/>
            <person name="Lawson T."/>
            <person name="Leese F."/>
            <person name="Lindquist E."/>
            <person name="Lobanov A."/>
            <person name="Lomsadze A."/>
            <person name="Malik S.B."/>
            <person name="Marsh M.E."/>
            <person name="Mackinder L."/>
            <person name="Mock T."/>
            <person name="Mueller-Roeber B."/>
            <person name="Pagarete A."/>
            <person name="Parker M."/>
            <person name="Probert I."/>
            <person name="Quesneville H."/>
            <person name="Raines C."/>
            <person name="Rensing S.A."/>
            <person name="Riano-Pachon D.M."/>
            <person name="Richier S."/>
            <person name="Rokitta S."/>
            <person name="Shiraiwa Y."/>
            <person name="Soanes D.M."/>
            <person name="van der Giezen M."/>
            <person name="Wahlund T.M."/>
            <person name="Williams B."/>
            <person name="Wilson W."/>
            <person name="Wolfe G."/>
            <person name="Wurch L.L."/>
        </authorList>
    </citation>
    <scope>NUCLEOTIDE SEQUENCE</scope>
</reference>
<dbReference type="PROSITE" id="PS00018">
    <property type="entry name" value="EF_HAND_1"/>
    <property type="match status" value="1"/>
</dbReference>
<keyword evidence="3 9" id="KW-0812">Transmembrane</keyword>
<evidence type="ECO:0000256" key="6">
    <source>
        <dbReference type="ARBA" id="ARBA00023065"/>
    </source>
</evidence>
<feature type="transmembrane region" description="Helical" evidence="9">
    <location>
        <begin position="137"/>
        <end position="165"/>
    </location>
</feature>
<dbReference type="HOGENOM" id="CLU_463407_0_0_1"/>
<name>A0A0D3ITS9_EMIH1</name>
<dbReference type="GO" id="GO:0005886">
    <property type="term" value="C:plasma membrane"/>
    <property type="evidence" value="ECO:0007669"/>
    <property type="project" value="TreeGrafter"/>
</dbReference>
<dbReference type="InterPro" id="IPR003280">
    <property type="entry name" value="2pore_dom_K_chnl"/>
</dbReference>
<dbReference type="InterPro" id="IPR013099">
    <property type="entry name" value="K_chnl_dom"/>
</dbReference>
<feature type="transmembrane region" description="Helical" evidence="9">
    <location>
        <begin position="32"/>
        <end position="52"/>
    </location>
</feature>
<dbReference type="GO" id="GO:0015271">
    <property type="term" value="F:outward rectifier potassium channel activity"/>
    <property type="evidence" value="ECO:0007669"/>
    <property type="project" value="TreeGrafter"/>
</dbReference>
<proteinExistence type="predicted"/>
<dbReference type="PaxDb" id="2903-EOD14664"/>
<comment type="subcellular location">
    <subcellularLocation>
        <location evidence="1">Membrane</location>
        <topology evidence="1">Multi-pass membrane protein</topology>
    </subcellularLocation>
</comment>
<evidence type="ECO:0000313" key="11">
    <source>
        <dbReference type="EnsemblProtists" id="EOD14664"/>
    </source>
</evidence>
<feature type="transmembrane region" description="Helical" evidence="9">
    <location>
        <begin position="72"/>
        <end position="93"/>
    </location>
</feature>
<dbReference type="KEGG" id="ehx:EMIHUDRAFT_197156"/>
<dbReference type="Gene3D" id="1.10.287.70">
    <property type="match status" value="2"/>
</dbReference>
<dbReference type="SUPFAM" id="SSF47473">
    <property type="entry name" value="EF-hand"/>
    <property type="match status" value="1"/>
</dbReference>